<dbReference type="EMBL" id="JASSZA010000015">
    <property type="protein sequence ID" value="KAK2092795.1"/>
    <property type="molecule type" value="Genomic_DNA"/>
</dbReference>
<keyword evidence="2" id="KW-1185">Reference proteome</keyword>
<name>A0ABQ9U6W0_SAGOE</name>
<evidence type="ECO:0000313" key="1">
    <source>
        <dbReference type="EMBL" id="KAK2092795.1"/>
    </source>
</evidence>
<dbReference type="Proteomes" id="UP001266305">
    <property type="component" value="Unassembled WGS sequence"/>
</dbReference>
<proteinExistence type="predicted"/>
<organism evidence="1 2">
    <name type="scientific">Saguinus oedipus</name>
    <name type="common">Cotton-top tamarin</name>
    <name type="synonym">Oedipomidas oedipus</name>
    <dbReference type="NCBI Taxonomy" id="9490"/>
    <lineage>
        <taxon>Eukaryota</taxon>
        <taxon>Metazoa</taxon>
        <taxon>Chordata</taxon>
        <taxon>Craniata</taxon>
        <taxon>Vertebrata</taxon>
        <taxon>Euteleostomi</taxon>
        <taxon>Mammalia</taxon>
        <taxon>Eutheria</taxon>
        <taxon>Euarchontoglires</taxon>
        <taxon>Primates</taxon>
        <taxon>Haplorrhini</taxon>
        <taxon>Platyrrhini</taxon>
        <taxon>Cebidae</taxon>
        <taxon>Callitrichinae</taxon>
        <taxon>Saguinus</taxon>
    </lineage>
</organism>
<evidence type="ECO:0000313" key="2">
    <source>
        <dbReference type="Proteomes" id="UP001266305"/>
    </source>
</evidence>
<gene>
    <name evidence="1" type="ORF">P7K49_029324</name>
</gene>
<comment type="caution">
    <text evidence="1">The sequence shown here is derived from an EMBL/GenBank/DDBJ whole genome shotgun (WGS) entry which is preliminary data.</text>
</comment>
<reference evidence="1 2" key="1">
    <citation type="submission" date="2023-05" db="EMBL/GenBank/DDBJ databases">
        <title>B98-5 Cell Line De Novo Hybrid Assembly: An Optical Mapping Approach.</title>
        <authorList>
            <person name="Kananen K."/>
            <person name="Auerbach J.A."/>
            <person name="Kautto E."/>
            <person name="Blachly J.S."/>
        </authorList>
    </citation>
    <scope>NUCLEOTIDE SEQUENCE [LARGE SCALE GENOMIC DNA]</scope>
    <source>
        <strain evidence="1">B95-8</strain>
        <tissue evidence="1">Cell line</tissue>
    </source>
</reference>
<accession>A0ABQ9U6W0</accession>
<protein>
    <submittedName>
        <fullName evidence="1">Uncharacterized protein</fullName>
    </submittedName>
</protein>
<sequence>MSGSWWKSDLMEGELYSALKEEEASESVSSTNFSEKENVFLWFSVYGNDAVGHLLNFTGDAQGDTWEQLPLIPPSFPNIGALITCSKIPVQ</sequence>